<evidence type="ECO:0000256" key="6">
    <source>
        <dbReference type="ARBA" id="ARBA00022906"/>
    </source>
</evidence>
<dbReference type="InterPro" id="IPR058533">
    <property type="entry name" value="Cation_efflux_TM"/>
</dbReference>
<protein>
    <submittedName>
        <fullName evidence="12">Cation diffusion facilitator family transporter</fullName>
    </submittedName>
</protein>
<feature type="transmembrane region" description="Helical" evidence="9">
    <location>
        <begin position="180"/>
        <end position="199"/>
    </location>
</feature>
<evidence type="ECO:0000259" key="10">
    <source>
        <dbReference type="Pfam" id="PF01545"/>
    </source>
</evidence>
<evidence type="ECO:0000256" key="5">
    <source>
        <dbReference type="ARBA" id="ARBA00022692"/>
    </source>
</evidence>
<proteinExistence type="inferred from homology"/>
<dbReference type="SUPFAM" id="SSF161111">
    <property type="entry name" value="Cation efflux protein transmembrane domain-like"/>
    <property type="match status" value="1"/>
</dbReference>
<evidence type="ECO:0000256" key="2">
    <source>
        <dbReference type="ARBA" id="ARBA00010212"/>
    </source>
</evidence>
<dbReference type="Pfam" id="PF16916">
    <property type="entry name" value="ZT_dimer"/>
    <property type="match status" value="1"/>
</dbReference>
<dbReference type="Gene3D" id="1.20.1510.10">
    <property type="entry name" value="Cation efflux protein transmembrane domain"/>
    <property type="match status" value="1"/>
</dbReference>
<dbReference type="InterPro" id="IPR036837">
    <property type="entry name" value="Cation_efflux_CTD_sf"/>
</dbReference>
<evidence type="ECO:0000256" key="9">
    <source>
        <dbReference type="SAM" id="Phobius"/>
    </source>
</evidence>
<dbReference type="InterPro" id="IPR002524">
    <property type="entry name" value="Cation_efflux"/>
</dbReference>
<feature type="domain" description="Cation efflux protein cytoplasmic" evidence="11">
    <location>
        <begin position="212"/>
        <end position="286"/>
    </location>
</feature>
<dbReference type="Proteomes" id="UP001320768">
    <property type="component" value="Unassembled WGS sequence"/>
</dbReference>
<reference evidence="12 13" key="1">
    <citation type="journal article" date="2022" name="Nat. Microbiol.">
        <title>The microbiome of a bacterivorous marine choanoflagellate contains a resource-demanding obligate bacterial associate.</title>
        <authorList>
            <person name="Needham D.M."/>
            <person name="Poirier C."/>
            <person name="Bachy C."/>
            <person name="George E.E."/>
            <person name="Wilken S."/>
            <person name="Yung C.C.M."/>
            <person name="Limardo A.J."/>
            <person name="Morando M."/>
            <person name="Sudek L."/>
            <person name="Malmstrom R.R."/>
            <person name="Keeling P.J."/>
            <person name="Santoro A.E."/>
            <person name="Worden A.Z."/>
        </authorList>
    </citation>
    <scope>NUCLEOTIDE SEQUENCE [LARGE SCALE GENOMIC DNA]</scope>
    <source>
        <strain evidence="12 13">Comchoano-2</strain>
    </source>
</reference>
<keyword evidence="7 9" id="KW-1133">Transmembrane helix</keyword>
<organism evidence="12 13">
    <name type="scientific">Candidatus Synchoanobacter obligatus</name>
    <dbReference type="NCBI Taxonomy" id="2919597"/>
    <lineage>
        <taxon>Bacteria</taxon>
        <taxon>Pseudomonadati</taxon>
        <taxon>Pseudomonadota</taxon>
        <taxon>Gammaproteobacteria</taxon>
        <taxon>Candidatus Comchoanobacterales</taxon>
        <taxon>Candidatus Comchoanobacteraceae</taxon>
        <taxon>Candidatus Synchoanobacter</taxon>
    </lineage>
</organism>
<keyword evidence="3" id="KW-0813">Transport</keyword>
<comment type="similarity">
    <text evidence="2">Belongs to the cation diffusion facilitator (CDF) transporter (TC 2.A.4) family. FieF subfamily.</text>
</comment>
<dbReference type="EMBL" id="JAKUDN010000002">
    <property type="protein sequence ID" value="MCP8352629.1"/>
    <property type="molecule type" value="Genomic_DNA"/>
</dbReference>
<dbReference type="RefSeq" id="WP_258569734.1">
    <property type="nucleotide sequence ID" value="NZ_JAKUDN010000002.1"/>
</dbReference>
<keyword evidence="4" id="KW-0408">Iron</keyword>
<accession>A0ABT1L631</accession>
<feature type="domain" description="Cation efflux protein transmembrane" evidence="10">
    <location>
        <begin position="17"/>
        <end position="206"/>
    </location>
</feature>
<feature type="transmembrane region" description="Helical" evidence="9">
    <location>
        <begin position="82"/>
        <end position="103"/>
    </location>
</feature>
<evidence type="ECO:0000256" key="3">
    <source>
        <dbReference type="ARBA" id="ARBA00022448"/>
    </source>
</evidence>
<feature type="transmembrane region" description="Helical" evidence="9">
    <location>
        <begin position="115"/>
        <end position="135"/>
    </location>
</feature>
<gene>
    <name evidence="12" type="ORF">MKS91_04940</name>
</gene>
<keyword evidence="5 9" id="KW-0812">Transmembrane</keyword>
<evidence type="ECO:0000313" key="13">
    <source>
        <dbReference type="Proteomes" id="UP001320768"/>
    </source>
</evidence>
<evidence type="ECO:0000256" key="1">
    <source>
        <dbReference type="ARBA" id="ARBA00004141"/>
    </source>
</evidence>
<dbReference type="Gene3D" id="3.30.70.1350">
    <property type="entry name" value="Cation efflux protein, cytoplasmic domain"/>
    <property type="match status" value="1"/>
</dbReference>
<dbReference type="InterPro" id="IPR050291">
    <property type="entry name" value="CDF_Transporter"/>
</dbReference>
<keyword evidence="4" id="KW-0410">Iron transport</keyword>
<evidence type="ECO:0000256" key="7">
    <source>
        <dbReference type="ARBA" id="ARBA00022989"/>
    </source>
</evidence>
<comment type="caution">
    <text evidence="12">The sequence shown here is derived from an EMBL/GenBank/DDBJ whole genome shotgun (WGS) entry which is preliminary data.</text>
</comment>
<dbReference type="InterPro" id="IPR027469">
    <property type="entry name" value="Cation_efflux_TMD_sf"/>
</dbReference>
<dbReference type="Pfam" id="PF01545">
    <property type="entry name" value="Cation_efflux"/>
    <property type="match status" value="1"/>
</dbReference>
<keyword evidence="13" id="KW-1185">Reference proteome</keyword>
<keyword evidence="8 9" id="KW-0472">Membrane</keyword>
<evidence type="ECO:0000256" key="4">
    <source>
        <dbReference type="ARBA" id="ARBA00022496"/>
    </source>
</evidence>
<feature type="transmembrane region" description="Helical" evidence="9">
    <location>
        <begin position="16"/>
        <end position="35"/>
    </location>
</feature>
<comment type="subcellular location">
    <subcellularLocation>
        <location evidence="1">Membrane</location>
        <topology evidence="1">Multi-pass membrane protein</topology>
    </subcellularLocation>
</comment>
<dbReference type="NCBIfam" id="TIGR01297">
    <property type="entry name" value="CDF"/>
    <property type="match status" value="1"/>
</dbReference>
<sequence>MSEVSRHDLLKRCGHLCLWLNVLLMGVKLSVGYFYASRALFADGIHSLLDVTADMFVLYAVSMSAKPKDVQHPYGYSRYETLANIVIAVMLIMAVYAIIYDAVQGFYQPSLVMDFRVGIVAGISIVLNEASYRYVSYYAKLLRSDLLMSTAVHQRADAGTSVIVLLATAASFADLTGADLFGAIGIALMILYYALPSLIKSIKELLDQGLDTARLAEIETIINGVPGVVDHHFLRSRFMAEKGYVDVHVVVSPRISVSEGHYIGDVVKETLLKCHDIGDITVHIDAEDDQHYGAKLPDRLTIQEWVDRCEHIDSFQIHYLNGTVELDLVTTQERVVVAEKPLWLSVYRLNKVIKC</sequence>
<dbReference type="PANTHER" id="PTHR43840">
    <property type="entry name" value="MITOCHONDRIAL METAL TRANSPORTER 1-RELATED"/>
    <property type="match status" value="1"/>
</dbReference>
<dbReference type="InterPro" id="IPR027470">
    <property type="entry name" value="Cation_efflux_CTD"/>
</dbReference>
<name>A0ABT1L631_9GAMM</name>
<evidence type="ECO:0000313" key="12">
    <source>
        <dbReference type="EMBL" id="MCP8352629.1"/>
    </source>
</evidence>
<evidence type="ECO:0000256" key="8">
    <source>
        <dbReference type="ARBA" id="ARBA00023136"/>
    </source>
</evidence>
<feature type="transmembrane region" description="Helical" evidence="9">
    <location>
        <begin position="156"/>
        <end position="174"/>
    </location>
</feature>
<keyword evidence="6" id="KW-0406">Ion transport</keyword>
<dbReference type="SUPFAM" id="SSF160240">
    <property type="entry name" value="Cation efflux protein cytoplasmic domain-like"/>
    <property type="match status" value="1"/>
</dbReference>
<dbReference type="PANTHER" id="PTHR43840:SF15">
    <property type="entry name" value="MITOCHONDRIAL METAL TRANSPORTER 1-RELATED"/>
    <property type="match status" value="1"/>
</dbReference>
<feature type="transmembrane region" description="Helical" evidence="9">
    <location>
        <begin position="41"/>
        <end position="61"/>
    </location>
</feature>
<keyword evidence="6" id="KW-0862">Zinc</keyword>
<keyword evidence="6" id="KW-0864">Zinc transport</keyword>
<evidence type="ECO:0000259" key="11">
    <source>
        <dbReference type="Pfam" id="PF16916"/>
    </source>
</evidence>